<dbReference type="EMBL" id="CM018037">
    <property type="protein sequence ID" value="KAA8539414.1"/>
    <property type="molecule type" value="Genomic_DNA"/>
</dbReference>
<dbReference type="SUPFAM" id="SSF52540">
    <property type="entry name" value="P-loop containing nucleoside triphosphate hydrolases"/>
    <property type="match status" value="1"/>
</dbReference>
<dbReference type="AlphaFoldDB" id="A0A5J5B9U4"/>
<reference evidence="4 5" key="1">
    <citation type="submission" date="2019-09" db="EMBL/GenBank/DDBJ databases">
        <title>A chromosome-level genome assembly of the Chinese tupelo Nyssa sinensis.</title>
        <authorList>
            <person name="Yang X."/>
            <person name="Kang M."/>
            <person name="Yang Y."/>
            <person name="Xiong H."/>
            <person name="Wang M."/>
            <person name="Zhang Z."/>
            <person name="Wang Z."/>
            <person name="Wu H."/>
            <person name="Ma T."/>
            <person name="Liu J."/>
            <person name="Xi Z."/>
        </authorList>
    </citation>
    <scope>NUCLEOTIDE SEQUENCE [LARGE SCALE GENOMIC DNA]</scope>
    <source>
        <strain evidence="4">J267</strain>
        <tissue evidence="4">Leaf</tissue>
    </source>
</reference>
<evidence type="ECO:0000256" key="1">
    <source>
        <dbReference type="ARBA" id="ARBA00008954"/>
    </source>
</evidence>
<dbReference type="Gene3D" id="3.90.1150.10">
    <property type="entry name" value="Aspartate Aminotransferase, domain 1"/>
    <property type="match status" value="1"/>
</dbReference>
<evidence type="ECO:0000256" key="2">
    <source>
        <dbReference type="ARBA" id="ARBA00022576"/>
    </source>
</evidence>
<evidence type="ECO:0000313" key="5">
    <source>
        <dbReference type="Proteomes" id="UP000325577"/>
    </source>
</evidence>
<dbReference type="InterPro" id="IPR015421">
    <property type="entry name" value="PyrdxlP-dep_Trfase_major"/>
</dbReference>
<dbReference type="InterPro" id="IPR027417">
    <property type="entry name" value="P-loop_NTPase"/>
</dbReference>
<dbReference type="GO" id="GO:0009102">
    <property type="term" value="P:biotin biosynthetic process"/>
    <property type="evidence" value="ECO:0007669"/>
    <property type="project" value="TreeGrafter"/>
</dbReference>
<keyword evidence="2" id="KW-0032">Aminotransferase</keyword>
<dbReference type="GO" id="GO:0004141">
    <property type="term" value="F:dethiobiotin synthase activity"/>
    <property type="evidence" value="ECO:0007669"/>
    <property type="project" value="TreeGrafter"/>
</dbReference>
<dbReference type="InterPro" id="IPR015422">
    <property type="entry name" value="PyrdxlP-dep_Trfase_small"/>
</dbReference>
<dbReference type="OrthoDB" id="425114at2759"/>
<evidence type="ECO:0000256" key="3">
    <source>
        <dbReference type="ARBA" id="ARBA00022679"/>
    </source>
</evidence>
<dbReference type="GO" id="GO:0004015">
    <property type="term" value="F:adenosylmethionine-8-amino-7-oxononanoate transaminase activity"/>
    <property type="evidence" value="ECO:0007669"/>
    <property type="project" value="TreeGrafter"/>
</dbReference>
<dbReference type="Gene3D" id="3.40.50.300">
    <property type="entry name" value="P-loop containing nucleotide triphosphate hydrolases"/>
    <property type="match status" value="2"/>
</dbReference>
<dbReference type="Gene3D" id="3.40.640.10">
    <property type="entry name" value="Type I PLP-dependent aspartate aminotransferase-like (Major domain)"/>
    <property type="match status" value="1"/>
</dbReference>
<evidence type="ECO:0000313" key="4">
    <source>
        <dbReference type="EMBL" id="KAA8539414.1"/>
    </source>
</evidence>
<name>A0A5J5B9U4_9ASTE</name>
<sequence>MLPISARFTPTHRRFLSKPLSPLLHRLLSTQSSSIEYTLSHPIYTVWGANTGVGKTLVSAGLAASILSPPLSSTPTKFIYIKPVQTGFPADSDSHFFYRKFSENFLHRRPQSTVFASNHVLNASIPAAKAVLGCGVEKRGKCDCGFRDLGWPFRLPTILVGDGWLSGISGTISAYESLKLRGYDVVVVLEDHNLVNEVPLFSYLQNRVHMLVLPPVPQDMSNSLVEWFDESQNVFNSLKEIMLSAFLERIQKLHDMPKKAGNIFWWPFTQHKLVPEETITVIDSRCGEYFGVYRVRDHDSITQQFDACASWWTQGTDATLHIELAKDMGYVAARFGHVMFPENVYEPTLECAELLLEGVGKGWASRAFFSDNILG</sequence>
<protein>
    <submittedName>
        <fullName evidence="4">Uncharacterized protein</fullName>
    </submittedName>
</protein>
<keyword evidence="3" id="KW-0808">Transferase</keyword>
<keyword evidence="5" id="KW-1185">Reference proteome</keyword>
<dbReference type="Proteomes" id="UP000325577">
    <property type="component" value="Linkage Group LG14"/>
</dbReference>
<accession>A0A5J5B9U4</accession>
<gene>
    <name evidence="4" type="ORF">F0562_026106</name>
</gene>
<dbReference type="GO" id="GO:0005739">
    <property type="term" value="C:mitochondrion"/>
    <property type="evidence" value="ECO:0007669"/>
    <property type="project" value="TreeGrafter"/>
</dbReference>
<dbReference type="CDD" id="cd03109">
    <property type="entry name" value="DTBS"/>
    <property type="match status" value="1"/>
</dbReference>
<dbReference type="PANTHER" id="PTHR42684:SF3">
    <property type="entry name" value="ADENOSYLMETHIONINE-8-AMINO-7-OXONONANOATE AMINOTRANSFERASE"/>
    <property type="match status" value="1"/>
</dbReference>
<organism evidence="4 5">
    <name type="scientific">Nyssa sinensis</name>
    <dbReference type="NCBI Taxonomy" id="561372"/>
    <lineage>
        <taxon>Eukaryota</taxon>
        <taxon>Viridiplantae</taxon>
        <taxon>Streptophyta</taxon>
        <taxon>Embryophyta</taxon>
        <taxon>Tracheophyta</taxon>
        <taxon>Spermatophyta</taxon>
        <taxon>Magnoliopsida</taxon>
        <taxon>eudicotyledons</taxon>
        <taxon>Gunneridae</taxon>
        <taxon>Pentapetalae</taxon>
        <taxon>asterids</taxon>
        <taxon>Cornales</taxon>
        <taxon>Nyssaceae</taxon>
        <taxon>Nyssa</taxon>
    </lineage>
</organism>
<dbReference type="PANTHER" id="PTHR42684">
    <property type="entry name" value="ADENOSYLMETHIONINE-8-AMINO-7-OXONONANOATE AMINOTRANSFERASE"/>
    <property type="match status" value="1"/>
</dbReference>
<proteinExistence type="inferred from homology"/>
<comment type="similarity">
    <text evidence="1">Belongs to the class-III pyridoxal-phosphate-dependent aminotransferase family.</text>
</comment>